<dbReference type="InterPro" id="IPR012809">
    <property type="entry name" value="ECF_CbiQ"/>
</dbReference>
<dbReference type="GO" id="GO:0043190">
    <property type="term" value="C:ATP-binding cassette (ABC) transporter complex"/>
    <property type="evidence" value="ECO:0007669"/>
    <property type="project" value="InterPro"/>
</dbReference>
<evidence type="ECO:0000256" key="6">
    <source>
        <dbReference type="SAM" id="Phobius"/>
    </source>
</evidence>
<feature type="transmembrane region" description="Helical" evidence="6">
    <location>
        <begin position="134"/>
        <end position="155"/>
    </location>
</feature>
<feature type="transmembrane region" description="Helical" evidence="6">
    <location>
        <begin position="25"/>
        <end position="47"/>
    </location>
</feature>
<dbReference type="CDD" id="cd16914">
    <property type="entry name" value="EcfT"/>
    <property type="match status" value="1"/>
</dbReference>
<dbReference type="PANTHER" id="PTHR34857">
    <property type="entry name" value="SLL0384 PROTEIN"/>
    <property type="match status" value="1"/>
</dbReference>
<evidence type="ECO:0000256" key="2">
    <source>
        <dbReference type="ARBA" id="ARBA00022475"/>
    </source>
</evidence>
<keyword evidence="4 6" id="KW-1133">Transmembrane helix</keyword>
<accession>A0AAU7CHK4</accession>
<evidence type="ECO:0000313" key="7">
    <source>
        <dbReference type="EMBL" id="XBH04724.1"/>
    </source>
</evidence>
<keyword evidence="3 6" id="KW-0812">Transmembrane</keyword>
<evidence type="ECO:0000256" key="5">
    <source>
        <dbReference type="ARBA" id="ARBA00023136"/>
    </source>
</evidence>
<feature type="transmembrane region" description="Helical" evidence="6">
    <location>
        <begin position="176"/>
        <end position="193"/>
    </location>
</feature>
<reference evidence="7" key="1">
    <citation type="submission" date="2024-05" db="EMBL/GenBank/DDBJ databases">
        <title>Planctomycetes of the genus Singulisphaera possess chitinolytic capabilities.</title>
        <authorList>
            <person name="Ivanova A."/>
        </authorList>
    </citation>
    <scope>NUCLEOTIDE SEQUENCE</scope>
    <source>
        <strain evidence="7">Ch08T</strain>
    </source>
</reference>
<dbReference type="InterPro" id="IPR051611">
    <property type="entry name" value="ECF_transporter_component"/>
</dbReference>
<evidence type="ECO:0000256" key="3">
    <source>
        <dbReference type="ARBA" id="ARBA00022692"/>
    </source>
</evidence>
<dbReference type="GO" id="GO:0006824">
    <property type="term" value="P:cobalt ion transport"/>
    <property type="evidence" value="ECO:0007669"/>
    <property type="project" value="InterPro"/>
</dbReference>
<keyword evidence="2" id="KW-1003">Cell membrane</keyword>
<dbReference type="EMBL" id="CP155447">
    <property type="protein sequence ID" value="XBH04724.1"/>
    <property type="molecule type" value="Genomic_DNA"/>
</dbReference>
<dbReference type="InterPro" id="IPR003339">
    <property type="entry name" value="ABC/ECF_trnsptr_transmembrane"/>
</dbReference>
<sequence length="221" mass="24886">MRLEFLERHSEGDGPLHRLDPRIKLVVTLAYIIAVVATPIGWWRLLAVEGLILAFTIGLSGVPPRELLMRWLGFIVLVGFLALMVARAHPSRVEFGIAAVMLTIVIKNSMAFLATLSLVNVTPFRKLLGAMRRLGMPAALVATLQFMYRYLHVLTEELDRMVKARRSRTFRRSGRLDWVLLTGLIGILFLRAFERGERVHAAMLARGWDGTIRTLDDSDGP</sequence>
<dbReference type="AlphaFoldDB" id="A0AAU7CHK4"/>
<organism evidence="7">
    <name type="scientific">Singulisphaera sp. Ch08</name>
    <dbReference type="NCBI Taxonomy" id="3120278"/>
    <lineage>
        <taxon>Bacteria</taxon>
        <taxon>Pseudomonadati</taxon>
        <taxon>Planctomycetota</taxon>
        <taxon>Planctomycetia</taxon>
        <taxon>Isosphaerales</taxon>
        <taxon>Isosphaeraceae</taxon>
        <taxon>Singulisphaera</taxon>
    </lineage>
</organism>
<name>A0AAU7CHK4_9BACT</name>
<dbReference type="PANTHER" id="PTHR34857:SF2">
    <property type="entry name" value="SLL0384 PROTEIN"/>
    <property type="match status" value="1"/>
</dbReference>
<proteinExistence type="predicted"/>
<gene>
    <name evidence="7" type="primary">cbiQ</name>
    <name evidence="7" type="ORF">V5E97_01535</name>
</gene>
<protein>
    <submittedName>
        <fullName evidence="7">Cobalt ECF transporter T component CbiQ</fullName>
    </submittedName>
</protein>
<evidence type="ECO:0000256" key="4">
    <source>
        <dbReference type="ARBA" id="ARBA00022989"/>
    </source>
</evidence>
<dbReference type="RefSeq" id="WP_406697518.1">
    <property type="nucleotide sequence ID" value="NZ_CP155447.1"/>
</dbReference>
<evidence type="ECO:0000256" key="1">
    <source>
        <dbReference type="ARBA" id="ARBA00004651"/>
    </source>
</evidence>
<comment type="subcellular location">
    <subcellularLocation>
        <location evidence="1">Cell membrane</location>
        <topology evidence="1">Multi-pass membrane protein</topology>
    </subcellularLocation>
</comment>
<feature type="transmembrane region" description="Helical" evidence="6">
    <location>
        <begin position="93"/>
        <end position="114"/>
    </location>
</feature>
<feature type="transmembrane region" description="Helical" evidence="6">
    <location>
        <begin position="67"/>
        <end position="86"/>
    </location>
</feature>
<dbReference type="Pfam" id="PF02361">
    <property type="entry name" value="CbiQ"/>
    <property type="match status" value="1"/>
</dbReference>
<dbReference type="NCBIfam" id="TIGR02454">
    <property type="entry name" value="ECF_T_CbiQ"/>
    <property type="match status" value="1"/>
</dbReference>
<keyword evidence="5 6" id="KW-0472">Membrane</keyword>